<evidence type="ECO:0000313" key="3">
    <source>
        <dbReference type="Proteomes" id="UP000604046"/>
    </source>
</evidence>
<dbReference type="Proteomes" id="UP000604046">
    <property type="component" value="Unassembled WGS sequence"/>
</dbReference>
<dbReference type="OrthoDB" id="420985at2759"/>
<accession>A0A812NTQ5</accession>
<keyword evidence="1" id="KW-0175">Coiled coil</keyword>
<keyword evidence="3" id="KW-1185">Reference proteome</keyword>
<organism evidence="2 3">
    <name type="scientific">Symbiodinium natans</name>
    <dbReference type="NCBI Taxonomy" id="878477"/>
    <lineage>
        <taxon>Eukaryota</taxon>
        <taxon>Sar</taxon>
        <taxon>Alveolata</taxon>
        <taxon>Dinophyceae</taxon>
        <taxon>Suessiales</taxon>
        <taxon>Symbiodiniaceae</taxon>
        <taxon>Symbiodinium</taxon>
    </lineage>
</organism>
<gene>
    <name evidence="2" type="ORF">SNAT2548_LOCUS16787</name>
</gene>
<feature type="coiled-coil region" evidence="1">
    <location>
        <begin position="155"/>
        <end position="182"/>
    </location>
</feature>
<dbReference type="AlphaFoldDB" id="A0A812NTQ5"/>
<dbReference type="EMBL" id="CAJNDS010002091">
    <property type="protein sequence ID" value="CAE7320278.1"/>
    <property type="molecule type" value="Genomic_DNA"/>
</dbReference>
<name>A0A812NTQ5_9DINO</name>
<evidence type="ECO:0000313" key="2">
    <source>
        <dbReference type="EMBL" id="CAE7320278.1"/>
    </source>
</evidence>
<sequence>MKFRGKAKAAEPAQQTKEVMELRLRVEEHGQALDKLQDGELEKLRKDLQDQARLIKKLDDATGSSDARCSTSSERVQEARAVAEERKWRLRMETFEASLARNAEHIEACNQRTLELAERTAANEADFQRGFCSSQSAERLCSEATKDISLMRTSSDKQAEDLKQLDKQLRCLAAEFATMKDAGNVTVKRMNSQEDLLSALQVTSSELSSMQRAHKEEMLSFGTSLQEVLAGVAVCKTEALAVQSRMDAVAQQSEDTCKQMSKSNQHISKNDIKIQTAIEELRGQHDLLQSMQRSLKIQEDGLSQVQDQCSRLESQFSSRDSAVGKRMDKIERDVTTTETELSTMQGCLEGHNAHLATLDEQRLSLAAKGALQEEQLRKLWAAVEGLESQAHSEHKELLHLSKGVKEQGQCLEDIQSEARAQSKATMELDNKLETIQHESTKLLDENRQQLKSALSDLETEVRAVSGAQREASELLRKTSAETEAMKTESRELAKAQAAITDRQELQDAQNSRYDEILENLLQQNTSLLDQAFVWDADIKCTLQRIGVLEAKAETLDSEQESMRQTVSRCITQIQEEIESTQSRQNSTYEVASRLQHEMSTQVSRVEMQQMHAELQDWVTATRQAMDRWLSTSLDKFQKEQGLVLQHHQSWMHRVKRWVEKIHVREQGLSHVILHILQEGSPDMVKLLEEALKVPRKPSMSPNSDWEPS</sequence>
<evidence type="ECO:0000256" key="1">
    <source>
        <dbReference type="SAM" id="Coils"/>
    </source>
</evidence>
<protein>
    <submittedName>
        <fullName evidence="2">Uncharacterized protein</fullName>
    </submittedName>
</protein>
<comment type="caution">
    <text evidence="2">The sequence shown here is derived from an EMBL/GenBank/DDBJ whole genome shotgun (WGS) entry which is preliminary data.</text>
</comment>
<feature type="coiled-coil region" evidence="1">
    <location>
        <begin position="440"/>
        <end position="467"/>
    </location>
</feature>
<proteinExistence type="predicted"/>
<reference evidence="2" key="1">
    <citation type="submission" date="2021-02" db="EMBL/GenBank/DDBJ databases">
        <authorList>
            <person name="Dougan E. K."/>
            <person name="Rhodes N."/>
            <person name="Thang M."/>
            <person name="Chan C."/>
        </authorList>
    </citation>
    <scope>NUCLEOTIDE SEQUENCE</scope>
</reference>